<protein>
    <recommendedName>
        <fullName evidence="3">BrnT family toxin</fullName>
    </recommendedName>
</protein>
<proteinExistence type="predicted"/>
<name>A0A2H0XCY7_UNCKA</name>
<dbReference type="EMBL" id="PEYU01000010">
    <property type="protein sequence ID" value="PIS22721.1"/>
    <property type="molecule type" value="Genomic_DNA"/>
</dbReference>
<dbReference type="Gene3D" id="3.10.450.530">
    <property type="entry name" value="Ribonuclease toxin, BrnT, of type II toxin-antitoxin system"/>
    <property type="match status" value="1"/>
</dbReference>
<dbReference type="AlphaFoldDB" id="A0A2H0XCY7"/>
<dbReference type="InterPro" id="IPR007460">
    <property type="entry name" value="BrnT_toxin"/>
</dbReference>
<dbReference type="InterPro" id="IPR038573">
    <property type="entry name" value="BrnT_sf"/>
</dbReference>
<evidence type="ECO:0000313" key="1">
    <source>
        <dbReference type="EMBL" id="PIS22721.1"/>
    </source>
</evidence>
<evidence type="ECO:0008006" key="3">
    <source>
        <dbReference type="Google" id="ProtNLM"/>
    </source>
</evidence>
<dbReference type="Proteomes" id="UP000231252">
    <property type="component" value="Unassembled WGS sequence"/>
</dbReference>
<sequence>MNLPVPLAFDWDKGNMEKNSGKHQVMYKEAEEVFFNRPIRIFRDISHSQEEDRFVALGITDKKRTLSMAFTIRSSKIRIISARDQSHKERKIYEQEKIDAAV</sequence>
<gene>
    <name evidence="1" type="ORF">COT50_00490</name>
</gene>
<evidence type="ECO:0000313" key="2">
    <source>
        <dbReference type="Proteomes" id="UP000231252"/>
    </source>
</evidence>
<accession>A0A2H0XCY7</accession>
<organism evidence="1 2">
    <name type="scientific">candidate division WWE3 bacterium CG08_land_8_20_14_0_20_41_10</name>
    <dbReference type="NCBI Taxonomy" id="1975085"/>
    <lineage>
        <taxon>Bacteria</taxon>
        <taxon>Katanobacteria</taxon>
    </lineage>
</organism>
<comment type="caution">
    <text evidence="1">The sequence shown here is derived from an EMBL/GenBank/DDBJ whole genome shotgun (WGS) entry which is preliminary data.</text>
</comment>
<dbReference type="Pfam" id="PF04365">
    <property type="entry name" value="BrnT_toxin"/>
    <property type="match status" value="1"/>
</dbReference>
<reference evidence="2" key="1">
    <citation type="submission" date="2017-09" db="EMBL/GenBank/DDBJ databases">
        <title>Depth-based differentiation of microbial function through sediment-hosted aquifers and enrichment of novel symbionts in the deep terrestrial subsurface.</title>
        <authorList>
            <person name="Probst A.J."/>
            <person name="Ladd B."/>
            <person name="Jarett J.K."/>
            <person name="Geller-Mcgrath D.E."/>
            <person name="Sieber C.M.K."/>
            <person name="Emerson J.B."/>
            <person name="Anantharaman K."/>
            <person name="Thomas B.C."/>
            <person name="Malmstrom R."/>
            <person name="Stieglmeier M."/>
            <person name="Klingl A."/>
            <person name="Woyke T."/>
            <person name="Ryan C.M."/>
            <person name="Banfield J.F."/>
        </authorList>
    </citation>
    <scope>NUCLEOTIDE SEQUENCE [LARGE SCALE GENOMIC DNA]</scope>
</reference>